<dbReference type="GO" id="GO:0020037">
    <property type="term" value="F:heme binding"/>
    <property type="evidence" value="ECO:0007669"/>
    <property type="project" value="InterPro"/>
</dbReference>
<dbReference type="InterPro" id="IPR036127">
    <property type="entry name" value="CcmE-like_sf"/>
</dbReference>
<evidence type="ECO:0000313" key="4">
    <source>
        <dbReference type="EMBL" id="QCC56632.1"/>
    </source>
</evidence>
<dbReference type="GO" id="GO:0017004">
    <property type="term" value="P:cytochrome complex assembly"/>
    <property type="evidence" value="ECO:0007669"/>
    <property type="project" value="InterPro"/>
</dbReference>
<organism evidence="4 5">
    <name type="scientific">Natronorubrum bangense</name>
    <dbReference type="NCBI Taxonomy" id="61858"/>
    <lineage>
        <taxon>Archaea</taxon>
        <taxon>Methanobacteriati</taxon>
        <taxon>Methanobacteriota</taxon>
        <taxon>Stenosarchaea group</taxon>
        <taxon>Halobacteria</taxon>
        <taxon>Halobacteriales</taxon>
        <taxon>Natrialbaceae</taxon>
        <taxon>Natronorubrum</taxon>
    </lineage>
</organism>
<dbReference type="GeneID" id="39853420"/>
<reference evidence="4 5" key="1">
    <citation type="journal article" date="2019" name="Nat. Commun.">
        <title>A new type of DNA phosphorothioation-based antiviral system in archaea.</title>
        <authorList>
            <person name="Xiong L."/>
            <person name="Liu S."/>
            <person name="Chen S."/>
            <person name="Xiao Y."/>
            <person name="Zhu B."/>
            <person name="Gao Y."/>
            <person name="Zhang Y."/>
            <person name="Chen B."/>
            <person name="Luo J."/>
            <person name="Deng Z."/>
            <person name="Chen X."/>
            <person name="Wang L."/>
            <person name="Chen S."/>
        </authorList>
    </citation>
    <scope>NUCLEOTIDE SEQUENCE [LARGE SCALE GENOMIC DNA]</scope>
    <source>
        <strain evidence="4 5">JCM 10635</strain>
        <plasmid evidence="4 5">unnamed1</plasmid>
    </source>
</reference>
<sequence>MNRKVKLIVGSVGIGVLITILALTTMGSAAEFVTPTDLTESDEHEGDFVKLEGNVQALEDGDPIEFDVTDGNYSVGVVYDGGMPETMSEGRVVVAEGHFDGAELEASDLTVRAHEGEHPDDHPDTGTHNESHNDSYDDGYEDSYDETTSDE</sequence>
<dbReference type="Pfam" id="PF03100">
    <property type="entry name" value="CcmE"/>
    <property type="match status" value="1"/>
</dbReference>
<accession>A0A4D6HTU6</accession>
<dbReference type="AlphaFoldDB" id="A0A4D6HTU6"/>
<dbReference type="RefSeq" id="WP_006067135.1">
    <property type="nucleotide sequence ID" value="NZ_CP031306.1"/>
</dbReference>
<dbReference type="InterPro" id="IPR012340">
    <property type="entry name" value="NA-bd_OB-fold"/>
</dbReference>
<proteinExistence type="predicted"/>
<dbReference type="KEGG" id="nbg:DV706_19260"/>
<gene>
    <name evidence="4" type="ORF">DV706_19260</name>
</gene>
<keyword evidence="4" id="KW-0614">Plasmid</keyword>
<dbReference type="Gene3D" id="2.40.50.140">
    <property type="entry name" value="Nucleic acid-binding proteins"/>
    <property type="match status" value="1"/>
</dbReference>
<dbReference type="EMBL" id="CP031306">
    <property type="protein sequence ID" value="QCC56632.1"/>
    <property type="molecule type" value="Genomic_DNA"/>
</dbReference>
<feature type="compositionally biased region" description="Acidic residues" evidence="3">
    <location>
        <begin position="136"/>
        <end position="151"/>
    </location>
</feature>
<geneLocation type="plasmid" evidence="4">
    <name>unnamed1</name>
</geneLocation>
<evidence type="ECO:0000256" key="1">
    <source>
        <dbReference type="ARBA" id="ARBA00004370"/>
    </source>
</evidence>
<dbReference type="Proteomes" id="UP000296822">
    <property type="component" value="Plasmid unnamed1"/>
</dbReference>
<evidence type="ECO:0000256" key="3">
    <source>
        <dbReference type="SAM" id="MobiDB-lite"/>
    </source>
</evidence>
<evidence type="ECO:0000313" key="5">
    <source>
        <dbReference type="Proteomes" id="UP000296822"/>
    </source>
</evidence>
<dbReference type="InterPro" id="IPR004329">
    <property type="entry name" value="CcmE"/>
</dbReference>
<name>A0A4D6HTU6_9EURY</name>
<evidence type="ECO:0000256" key="2">
    <source>
        <dbReference type="ARBA" id="ARBA00023136"/>
    </source>
</evidence>
<dbReference type="GO" id="GO:0017003">
    <property type="term" value="P:protein-heme linkage"/>
    <property type="evidence" value="ECO:0007669"/>
    <property type="project" value="InterPro"/>
</dbReference>
<comment type="subcellular location">
    <subcellularLocation>
        <location evidence="1">Membrane</location>
    </subcellularLocation>
</comment>
<dbReference type="SUPFAM" id="SSF82093">
    <property type="entry name" value="Heme chaperone CcmE"/>
    <property type="match status" value="1"/>
</dbReference>
<feature type="compositionally biased region" description="Basic and acidic residues" evidence="3">
    <location>
        <begin position="111"/>
        <end position="135"/>
    </location>
</feature>
<feature type="region of interest" description="Disordered" evidence="3">
    <location>
        <begin position="108"/>
        <end position="151"/>
    </location>
</feature>
<dbReference type="GO" id="GO:0005886">
    <property type="term" value="C:plasma membrane"/>
    <property type="evidence" value="ECO:0007669"/>
    <property type="project" value="InterPro"/>
</dbReference>
<keyword evidence="2" id="KW-0472">Membrane</keyword>
<protein>
    <submittedName>
        <fullName evidence="4">Cytochrome c maturation protein CcmE</fullName>
    </submittedName>
</protein>